<gene>
    <name evidence="8" type="primary">rnz</name>
    <name evidence="9" type="ORF">RM553_16235</name>
</gene>
<dbReference type="Proteomes" id="UP001262889">
    <property type="component" value="Unassembled WGS sequence"/>
</dbReference>
<dbReference type="InterPro" id="IPR036866">
    <property type="entry name" value="RibonucZ/Hydroxyglut_hydro"/>
</dbReference>
<dbReference type="CDD" id="cd07717">
    <property type="entry name" value="RNaseZ_ZiPD-like_MBL-fold"/>
    <property type="match status" value="1"/>
</dbReference>
<dbReference type="RefSeq" id="WP_311536004.1">
    <property type="nucleotide sequence ID" value="NZ_JAVRHQ010000025.1"/>
</dbReference>
<feature type="binding site" evidence="8">
    <location>
        <position position="60"/>
    </location>
    <ligand>
        <name>Zn(2+)</name>
        <dbReference type="ChEBI" id="CHEBI:29105"/>
        <label>1</label>
        <note>catalytic</note>
    </ligand>
</feature>
<dbReference type="Pfam" id="PF23023">
    <property type="entry name" value="Anti-Pycsar_Apyc1"/>
    <property type="match status" value="1"/>
</dbReference>
<evidence type="ECO:0000313" key="9">
    <source>
        <dbReference type="EMBL" id="MDT0644388.1"/>
    </source>
</evidence>
<evidence type="ECO:0000256" key="3">
    <source>
        <dbReference type="ARBA" id="ARBA00022722"/>
    </source>
</evidence>
<keyword evidence="2 8" id="KW-0819">tRNA processing</keyword>
<comment type="cofactor">
    <cofactor evidence="8">
        <name>Zn(2+)</name>
        <dbReference type="ChEBI" id="CHEBI:29105"/>
    </cofactor>
    <text evidence="8">Binds 2 Zn(2+) ions.</text>
</comment>
<dbReference type="SUPFAM" id="SSF56281">
    <property type="entry name" value="Metallo-hydrolase/oxidoreductase"/>
    <property type="match status" value="1"/>
</dbReference>
<evidence type="ECO:0000256" key="6">
    <source>
        <dbReference type="ARBA" id="ARBA00022801"/>
    </source>
</evidence>
<comment type="function">
    <text evidence="8">Zinc phosphodiesterase, which displays some tRNA 3'-processing endonuclease activity. Probably involved in tRNA maturation, by removing a 3'-trailer from precursor tRNA.</text>
</comment>
<evidence type="ECO:0000256" key="4">
    <source>
        <dbReference type="ARBA" id="ARBA00022723"/>
    </source>
</evidence>
<keyword evidence="4 8" id="KW-0479">Metal-binding</keyword>
<feature type="binding site" evidence="8">
    <location>
        <position position="210"/>
    </location>
    <ligand>
        <name>Zn(2+)</name>
        <dbReference type="ChEBI" id="CHEBI:29105"/>
        <label>2</label>
        <note>catalytic</note>
    </ligand>
</feature>
<organism evidence="9 10">
    <name type="scientific">Autumnicola tepida</name>
    <dbReference type="NCBI Taxonomy" id="3075595"/>
    <lineage>
        <taxon>Bacteria</taxon>
        <taxon>Pseudomonadati</taxon>
        <taxon>Bacteroidota</taxon>
        <taxon>Flavobacteriia</taxon>
        <taxon>Flavobacteriales</taxon>
        <taxon>Flavobacteriaceae</taxon>
        <taxon>Autumnicola</taxon>
    </lineage>
</organism>
<dbReference type="HAMAP" id="MF_01818">
    <property type="entry name" value="RNase_Z_BN"/>
    <property type="match status" value="1"/>
</dbReference>
<evidence type="ECO:0000256" key="8">
    <source>
        <dbReference type="HAMAP-Rule" id="MF_01818"/>
    </source>
</evidence>
<feature type="binding site" evidence="8">
    <location>
        <position position="64"/>
    </location>
    <ligand>
        <name>Zn(2+)</name>
        <dbReference type="ChEBI" id="CHEBI:29105"/>
        <label>2</label>
        <note>catalytic</note>
    </ligand>
</feature>
<evidence type="ECO:0000256" key="1">
    <source>
        <dbReference type="ARBA" id="ARBA00011738"/>
    </source>
</evidence>
<comment type="similarity">
    <text evidence="8">Belongs to the RNase Z family.</text>
</comment>
<name>A0ABU3CDH1_9FLAO</name>
<keyword evidence="6 8" id="KW-0378">Hydrolase</keyword>
<evidence type="ECO:0000256" key="7">
    <source>
        <dbReference type="ARBA" id="ARBA00022833"/>
    </source>
</evidence>
<evidence type="ECO:0000256" key="2">
    <source>
        <dbReference type="ARBA" id="ARBA00022694"/>
    </source>
</evidence>
<dbReference type="PANTHER" id="PTHR46018">
    <property type="entry name" value="ZINC PHOSPHODIESTERASE ELAC PROTEIN 1"/>
    <property type="match status" value="1"/>
</dbReference>
<sequence>MKLTILGCYAATPRSFTNPTSQVLEINNHIFLIDCAEGTQVELRRNKIKFSKIQHIFISHLHGDHCFGLVGLISTFRLLNRETELHVYGPKGIKEIITLQLKLSNSWTNYDLYFHELESKSPELLYEDDKVSVETIPLNHRIYTNGFLFKEKPGDRKLLINKAVEYKIDVSLYKSLKKGKDVKSETGTLIPNELVTADPPAPKSYAYCSDTMYSPGIVTQISNTTVLYHESTFLEDKKELAAPTKHSTAKQAAAIAREAGVKKLILGHYSTRYSNINLFREEAREIFPDTELADDGKIFSFSFKSK</sequence>
<feature type="binding site" evidence="8">
    <location>
        <position position="268"/>
    </location>
    <ligand>
        <name>Zn(2+)</name>
        <dbReference type="ChEBI" id="CHEBI:29105"/>
        <label>2</label>
        <note>catalytic</note>
    </ligand>
</feature>
<keyword evidence="3 8" id="KW-0540">Nuclease</keyword>
<comment type="caution">
    <text evidence="9">The sequence shown here is derived from an EMBL/GenBank/DDBJ whole genome shotgun (WGS) entry which is preliminary data.</text>
</comment>
<feature type="binding site" evidence="8">
    <location>
        <position position="140"/>
    </location>
    <ligand>
        <name>Zn(2+)</name>
        <dbReference type="ChEBI" id="CHEBI:29105"/>
        <label>1</label>
        <note>catalytic</note>
    </ligand>
</feature>
<reference evidence="9 10" key="1">
    <citation type="submission" date="2023-09" db="EMBL/GenBank/DDBJ databases">
        <authorList>
            <person name="Rey-Velasco X."/>
        </authorList>
    </citation>
    <scope>NUCLEOTIDE SEQUENCE [LARGE SCALE GENOMIC DNA]</scope>
    <source>
        <strain evidence="9 10">F363</strain>
    </source>
</reference>
<feature type="active site" description="Proton acceptor" evidence="8">
    <location>
        <position position="64"/>
    </location>
</feature>
<dbReference type="NCBIfam" id="NF000801">
    <property type="entry name" value="PRK00055.1-3"/>
    <property type="match status" value="1"/>
</dbReference>
<dbReference type="EMBL" id="JAVRHQ010000025">
    <property type="protein sequence ID" value="MDT0644388.1"/>
    <property type="molecule type" value="Genomic_DNA"/>
</dbReference>
<proteinExistence type="inferred from homology"/>
<comment type="catalytic activity">
    <reaction evidence="8">
        <text>Endonucleolytic cleavage of RNA, removing extra 3' nucleotides from tRNA precursor, generating 3' termini of tRNAs. A 3'-hydroxy group is left at the tRNA terminus and a 5'-phosphoryl group is left at the trailer molecule.</text>
        <dbReference type="EC" id="3.1.26.11"/>
    </reaction>
</comment>
<comment type="subunit">
    <text evidence="1 8">Homodimer.</text>
</comment>
<feature type="binding site" evidence="8">
    <location>
        <position position="210"/>
    </location>
    <ligand>
        <name>Zn(2+)</name>
        <dbReference type="ChEBI" id="CHEBI:29105"/>
        <label>1</label>
        <note>catalytic</note>
    </ligand>
</feature>
<dbReference type="InterPro" id="IPR013471">
    <property type="entry name" value="RNase_Z/BN"/>
</dbReference>
<dbReference type="GO" id="GO:0042781">
    <property type="term" value="F:3'-tRNA processing endoribonuclease activity"/>
    <property type="evidence" value="ECO:0007669"/>
    <property type="project" value="UniProtKB-EC"/>
</dbReference>
<accession>A0ABU3CDH1</accession>
<protein>
    <recommendedName>
        <fullName evidence="8">Ribonuclease Z</fullName>
        <shortName evidence="8">RNase Z</shortName>
        <ecNumber evidence="8">3.1.26.11</ecNumber>
    </recommendedName>
    <alternativeName>
        <fullName evidence="8">tRNA 3 endonuclease</fullName>
    </alternativeName>
    <alternativeName>
        <fullName evidence="8">tRNase Z</fullName>
    </alternativeName>
</protein>
<evidence type="ECO:0000256" key="5">
    <source>
        <dbReference type="ARBA" id="ARBA00022759"/>
    </source>
</evidence>
<feature type="binding site" evidence="8">
    <location>
        <position position="65"/>
    </location>
    <ligand>
        <name>Zn(2+)</name>
        <dbReference type="ChEBI" id="CHEBI:29105"/>
        <label>2</label>
        <note>catalytic</note>
    </ligand>
</feature>
<dbReference type="EC" id="3.1.26.11" evidence="8"/>
<dbReference type="NCBIfam" id="TIGR02651">
    <property type="entry name" value="RNase_Z"/>
    <property type="match status" value="1"/>
</dbReference>
<evidence type="ECO:0000313" key="10">
    <source>
        <dbReference type="Proteomes" id="UP001262889"/>
    </source>
</evidence>
<keyword evidence="5 8" id="KW-0255">Endonuclease</keyword>
<dbReference type="PANTHER" id="PTHR46018:SF2">
    <property type="entry name" value="ZINC PHOSPHODIESTERASE ELAC PROTEIN 1"/>
    <property type="match status" value="1"/>
</dbReference>
<dbReference type="Gene3D" id="3.60.15.10">
    <property type="entry name" value="Ribonuclease Z/Hydroxyacylglutathione hydrolase-like"/>
    <property type="match status" value="1"/>
</dbReference>
<feature type="binding site" evidence="8">
    <location>
        <position position="62"/>
    </location>
    <ligand>
        <name>Zn(2+)</name>
        <dbReference type="ChEBI" id="CHEBI:29105"/>
        <label>1</label>
        <note>catalytic</note>
    </ligand>
</feature>
<keyword evidence="7 8" id="KW-0862">Zinc</keyword>
<keyword evidence="10" id="KW-1185">Reference proteome</keyword>